<keyword evidence="2" id="KW-1185">Reference proteome</keyword>
<dbReference type="RefSeq" id="WP_078672866.1">
    <property type="nucleotide sequence ID" value="NZ_FUWZ01000007.1"/>
</dbReference>
<dbReference type="AlphaFoldDB" id="A0A1T4TYJ7"/>
<organism evidence="1 2">
    <name type="scientific">Chitinophaga eiseniae</name>
    <dbReference type="NCBI Taxonomy" id="634771"/>
    <lineage>
        <taxon>Bacteria</taxon>
        <taxon>Pseudomonadati</taxon>
        <taxon>Bacteroidota</taxon>
        <taxon>Chitinophagia</taxon>
        <taxon>Chitinophagales</taxon>
        <taxon>Chitinophagaceae</taxon>
        <taxon>Chitinophaga</taxon>
    </lineage>
</organism>
<dbReference type="EMBL" id="FUWZ01000007">
    <property type="protein sequence ID" value="SKA45514.1"/>
    <property type="molecule type" value="Genomic_DNA"/>
</dbReference>
<evidence type="ECO:0000313" key="1">
    <source>
        <dbReference type="EMBL" id="SKA45514.1"/>
    </source>
</evidence>
<sequence length="121" mass="14024">MKHFVSIWLLAIILVQSTGNCWIIAAFYLNRNRIANTVCVNRFEQIPVCRGICYLQQKLEENEHQQDRTPELKHKEVLLFFEPITTAIISIPPEIKRSSGIYISPYFPTSHQPPVFKPPVC</sequence>
<protein>
    <submittedName>
        <fullName evidence="1">Uncharacterized protein</fullName>
    </submittedName>
</protein>
<gene>
    <name evidence="1" type="ORF">SAMN04488128_10723</name>
</gene>
<reference evidence="2" key="1">
    <citation type="submission" date="2017-02" db="EMBL/GenBank/DDBJ databases">
        <authorList>
            <person name="Varghese N."/>
            <person name="Submissions S."/>
        </authorList>
    </citation>
    <scope>NUCLEOTIDE SEQUENCE [LARGE SCALE GENOMIC DNA]</scope>
    <source>
        <strain evidence="2">DSM 22224</strain>
    </source>
</reference>
<proteinExistence type="predicted"/>
<dbReference type="Proteomes" id="UP000190367">
    <property type="component" value="Unassembled WGS sequence"/>
</dbReference>
<dbReference type="STRING" id="634771.SAMN04488128_10723"/>
<accession>A0A1T4TYJ7</accession>
<dbReference type="OrthoDB" id="980645at2"/>
<name>A0A1T4TYJ7_9BACT</name>
<evidence type="ECO:0000313" key="2">
    <source>
        <dbReference type="Proteomes" id="UP000190367"/>
    </source>
</evidence>